<keyword evidence="3 5" id="KW-1133">Transmembrane helix</keyword>
<feature type="transmembrane region" description="Helical" evidence="5">
    <location>
        <begin position="32"/>
        <end position="51"/>
    </location>
</feature>
<evidence type="ECO:0000256" key="4">
    <source>
        <dbReference type="ARBA" id="ARBA00023136"/>
    </source>
</evidence>
<reference evidence="6 7" key="1">
    <citation type="submission" date="2019-08" db="EMBL/GenBank/DDBJ databases">
        <title>In-depth cultivation of the pig gut microbiome towards novel bacterial diversity and tailored functional studies.</title>
        <authorList>
            <person name="Wylensek D."/>
            <person name="Hitch T.C.A."/>
            <person name="Clavel T."/>
        </authorList>
    </citation>
    <scope>NUCLEOTIDE SEQUENCE [LARGE SCALE GENOMIC DNA]</scope>
    <source>
        <strain evidence="6 7">Med78-601-WT-4W-RMD-3</strain>
    </source>
</reference>
<feature type="transmembrane region" description="Helical" evidence="5">
    <location>
        <begin position="206"/>
        <end position="226"/>
    </location>
</feature>
<dbReference type="Pfam" id="PF04172">
    <property type="entry name" value="LrgB"/>
    <property type="match status" value="1"/>
</dbReference>
<feature type="transmembrane region" description="Helical" evidence="5">
    <location>
        <begin position="6"/>
        <end position="25"/>
    </location>
</feature>
<keyword evidence="2 5" id="KW-0812">Transmembrane</keyword>
<dbReference type="PANTHER" id="PTHR30249">
    <property type="entry name" value="PUTATIVE SEROTONIN TRANSPORTER"/>
    <property type="match status" value="1"/>
</dbReference>
<evidence type="ECO:0000313" key="7">
    <source>
        <dbReference type="Proteomes" id="UP000462760"/>
    </source>
</evidence>
<comment type="caution">
    <text evidence="6">The sequence shown here is derived from an EMBL/GenBank/DDBJ whole genome shotgun (WGS) entry which is preliminary data.</text>
</comment>
<feature type="transmembrane region" description="Helical" evidence="5">
    <location>
        <begin position="93"/>
        <end position="112"/>
    </location>
</feature>
<gene>
    <name evidence="6" type="ORF">FYJ27_05095</name>
</gene>
<evidence type="ECO:0000313" key="6">
    <source>
        <dbReference type="EMBL" id="MSS43110.1"/>
    </source>
</evidence>
<feature type="transmembrane region" description="Helical" evidence="5">
    <location>
        <begin position="63"/>
        <end position="81"/>
    </location>
</feature>
<dbReference type="AlphaFoldDB" id="A0A844FGL7"/>
<organism evidence="6 7">
    <name type="scientific">Anaerosalibacter bizertensis</name>
    <dbReference type="NCBI Taxonomy" id="932217"/>
    <lineage>
        <taxon>Bacteria</taxon>
        <taxon>Bacillati</taxon>
        <taxon>Bacillota</taxon>
        <taxon>Tissierellia</taxon>
        <taxon>Tissierellales</taxon>
        <taxon>Sporanaerobacteraceae</taxon>
        <taxon>Anaerosalibacter</taxon>
    </lineage>
</organism>
<sequence>MAKYLNTPIFGILISIITFEIGLFINRKTKIAILNPMLISVTLIISFLLYFDIDYEIYEKGGSIITFFLGPATVVLVVPLYRQIEKLKKSGIPILVGILVGAFTAIVSTYFLSKLFGLEENIVLSLVPRSVTAAISIEISKEIGGIPSLTVAATTLTGIVGSILGPYIYKVFGVKDETAQGVGLGSGAHALGTAKAMELGETQGGMGSLSISVAGLITVFLAPWLMKLFN</sequence>
<dbReference type="RefSeq" id="WP_154483785.1">
    <property type="nucleotide sequence ID" value="NZ_VULR01000005.1"/>
</dbReference>
<name>A0A844FGL7_9FIRM</name>
<dbReference type="PANTHER" id="PTHR30249:SF0">
    <property type="entry name" value="PLASTIDAL GLYCOLATE_GLYCERATE TRANSLOCATOR 1, CHLOROPLASTIC"/>
    <property type="match status" value="1"/>
</dbReference>
<comment type="subcellular location">
    <subcellularLocation>
        <location evidence="1">Membrane</location>
        <topology evidence="1">Multi-pass membrane protein</topology>
    </subcellularLocation>
</comment>
<dbReference type="GO" id="GO:0016020">
    <property type="term" value="C:membrane"/>
    <property type="evidence" value="ECO:0007669"/>
    <property type="project" value="UniProtKB-SubCell"/>
</dbReference>
<evidence type="ECO:0000256" key="2">
    <source>
        <dbReference type="ARBA" id="ARBA00022692"/>
    </source>
</evidence>
<keyword evidence="4 5" id="KW-0472">Membrane</keyword>
<evidence type="ECO:0000256" key="3">
    <source>
        <dbReference type="ARBA" id="ARBA00022989"/>
    </source>
</evidence>
<proteinExistence type="predicted"/>
<protein>
    <submittedName>
        <fullName evidence="6">LrgB family protein</fullName>
    </submittedName>
</protein>
<dbReference type="InterPro" id="IPR007300">
    <property type="entry name" value="CidB/LrgB"/>
</dbReference>
<evidence type="ECO:0000256" key="1">
    <source>
        <dbReference type="ARBA" id="ARBA00004141"/>
    </source>
</evidence>
<dbReference type="OrthoDB" id="9811701at2"/>
<accession>A0A844FGL7</accession>
<evidence type="ECO:0000256" key="5">
    <source>
        <dbReference type="SAM" id="Phobius"/>
    </source>
</evidence>
<dbReference type="Proteomes" id="UP000462760">
    <property type="component" value="Unassembled WGS sequence"/>
</dbReference>
<dbReference type="EMBL" id="VULR01000005">
    <property type="protein sequence ID" value="MSS43110.1"/>
    <property type="molecule type" value="Genomic_DNA"/>
</dbReference>